<sequence>NNLDNMKDITNATNSWAFPSTSETNIEYTNTENDILHDKKEEAQLGLKSLPDDCFLENIDDILGLPEQEIENRNLYGSARRKSYHDRRGSTSTNREVENARKPNLYPDHAHEDMQTEAALHKTQAESKESAINEENTHEEKVETPSVTGDQPDEGMKVEPTDSLKNTKEKITHEEKVESPITASTSSDIEMVVESSDPLRNKLADLYENAENKENLPSEVVEANTNVGDMQASMLSQW</sequence>
<feature type="compositionally biased region" description="Basic and acidic residues" evidence="1">
    <location>
        <begin position="154"/>
        <end position="178"/>
    </location>
</feature>
<keyword evidence="3" id="KW-1185">Reference proteome</keyword>
<feature type="region of interest" description="Disordered" evidence="1">
    <location>
        <begin position="74"/>
        <end position="109"/>
    </location>
</feature>
<comment type="caution">
    <text evidence="2">The sequence shown here is derived from an EMBL/GenBank/DDBJ whole genome shotgun (WGS) entry which is preliminary data.</text>
</comment>
<proteinExistence type="predicted"/>
<dbReference type="EMBL" id="CAJVQB010041212">
    <property type="protein sequence ID" value="CAG8829270.1"/>
    <property type="molecule type" value="Genomic_DNA"/>
</dbReference>
<protein>
    <submittedName>
        <fullName evidence="2">46519_t:CDS:1</fullName>
    </submittedName>
</protein>
<reference evidence="2 3" key="1">
    <citation type="submission" date="2021-06" db="EMBL/GenBank/DDBJ databases">
        <authorList>
            <person name="Kallberg Y."/>
            <person name="Tangrot J."/>
            <person name="Rosling A."/>
        </authorList>
    </citation>
    <scope>NUCLEOTIDE SEQUENCE [LARGE SCALE GENOMIC DNA]</scope>
    <source>
        <strain evidence="2 3">120-4 pot B 10/14</strain>
    </source>
</reference>
<evidence type="ECO:0000256" key="1">
    <source>
        <dbReference type="SAM" id="MobiDB-lite"/>
    </source>
</evidence>
<dbReference type="Proteomes" id="UP000789901">
    <property type="component" value="Unassembled WGS sequence"/>
</dbReference>
<evidence type="ECO:0000313" key="3">
    <source>
        <dbReference type="Proteomes" id="UP000789901"/>
    </source>
</evidence>
<evidence type="ECO:0000313" key="2">
    <source>
        <dbReference type="EMBL" id="CAG8829270.1"/>
    </source>
</evidence>
<organism evidence="2 3">
    <name type="scientific">Gigaspora margarita</name>
    <dbReference type="NCBI Taxonomy" id="4874"/>
    <lineage>
        <taxon>Eukaryota</taxon>
        <taxon>Fungi</taxon>
        <taxon>Fungi incertae sedis</taxon>
        <taxon>Mucoromycota</taxon>
        <taxon>Glomeromycotina</taxon>
        <taxon>Glomeromycetes</taxon>
        <taxon>Diversisporales</taxon>
        <taxon>Gigasporaceae</taxon>
        <taxon>Gigaspora</taxon>
    </lineage>
</organism>
<feature type="non-terminal residue" evidence="2">
    <location>
        <position position="1"/>
    </location>
</feature>
<name>A0ABN7WES9_GIGMA</name>
<feature type="compositionally biased region" description="Basic and acidic residues" evidence="1">
    <location>
        <begin position="122"/>
        <end position="143"/>
    </location>
</feature>
<gene>
    <name evidence="2" type="ORF">GMARGA_LOCUS29946</name>
</gene>
<accession>A0ABN7WES9</accession>
<feature type="region of interest" description="Disordered" evidence="1">
    <location>
        <begin position="122"/>
        <end position="192"/>
    </location>
</feature>